<dbReference type="Pfam" id="PF12833">
    <property type="entry name" value="HTH_18"/>
    <property type="match status" value="1"/>
</dbReference>
<dbReference type="SMART" id="SM00342">
    <property type="entry name" value="HTH_ARAC"/>
    <property type="match status" value="1"/>
</dbReference>
<dbReference type="Proteomes" id="UP000324233">
    <property type="component" value="Chromosome"/>
</dbReference>
<dbReference type="InterPro" id="IPR050204">
    <property type="entry name" value="AraC_XylS_family_regulators"/>
</dbReference>
<sequence>MGDDGSSGRHGGTSGTPAGGATGGGGRFRRDPHPSLRPFVVEYWGLARDLAAMGGFTITPDRFGELICCADALYAVGRDGRERLPDCFLVGLLEGPLRIEADGVVRCMAARLQPWTVGRLLARGPGPTPGGWMAAGALLGPRLARVVELVRGRDWEALFGIYDRILMEEIGRRDLGGAAIEVVGPFLGEGPCPTAAVADGRDTSRRQVERRVRALTGTSPKRLAGLARFQRARDAIWADPAIGLAGLAISAGYSDQAHMTREFRRYAGQTPARFAREMLARKLQLAALDVAFVQDPPSADA</sequence>
<keyword evidence="2" id="KW-0238">DNA-binding</keyword>
<organism evidence="6 7">
    <name type="scientific">Aquisphaera giovannonii</name>
    <dbReference type="NCBI Taxonomy" id="406548"/>
    <lineage>
        <taxon>Bacteria</taxon>
        <taxon>Pseudomonadati</taxon>
        <taxon>Planctomycetota</taxon>
        <taxon>Planctomycetia</taxon>
        <taxon>Isosphaerales</taxon>
        <taxon>Isosphaeraceae</taxon>
        <taxon>Aquisphaera</taxon>
    </lineage>
</organism>
<evidence type="ECO:0000256" key="4">
    <source>
        <dbReference type="SAM" id="MobiDB-lite"/>
    </source>
</evidence>
<evidence type="ECO:0000256" key="3">
    <source>
        <dbReference type="ARBA" id="ARBA00023163"/>
    </source>
</evidence>
<feature type="region of interest" description="Disordered" evidence="4">
    <location>
        <begin position="1"/>
        <end position="33"/>
    </location>
</feature>
<dbReference type="EMBL" id="CP042997">
    <property type="protein sequence ID" value="QEH32052.1"/>
    <property type="molecule type" value="Genomic_DNA"/>
</dbReference>
<accession>A0A5B9VUU8</accession>
<evidence type="ECO:0000256" key="2">
    <source>
        <dbReference type="ARBA" id="ARBA00023125"/>
    </source>
</evidence>
<dbReference type="PANTHER" id="PTHR46796:SF15">
    <property type="entry name" value="BLL1074 PROTEIN"/>
    <property type="match status" value="1"/>
</dbReference>
<keyword evidence="3" id="KW-0804">Transcription</keyword>
<evidence type="ECO:0000259" key="5">
    <source>
        <dbReference type="PROSITE" id="PS01124"/>
    </source>
</evidence>
<dbReference type="KEGG" id="agv:OJF2_05210"/>
<name>A0A5B9VUU8_9BACT</name>
<dbReference type="Gene3D" id="1.10.10.60">
    <property type="entry name" value="Homeodomain-like"/>
    <property type="match status" value="1"/>
</dbReference>
<dbReference type="InterPro" id="IPR009057">
    <property type="entry name" value="Homeodomain-like_sf"/>
</dbReference>
<keyword evidence="7" id="KW-1185">Reference proteome</keyword>
<dbReference type="AlphaFoldDB" id="A0A5B9VUU8"/>
<evidence type="ECO:0000256" key="1">
    <source>
        <dbReference type="ARBA" id="ARBA00023015"/>
    </source>
</evidence>
<dbReference type="GO" id="GO:0003700">
    <property type="term" value="F:DNA-binding transcription factor activity"/>
    <property type="evidence" value="ECO:0007669"/>
    <property type="project" value="InterPro"/>
</dbReference>
<dbReference type="GO" id="GO:0043565">
    <property type="term" value="F:sequence-specific DNA binding"/>
    <property type="evidence" value="ECO:0007669"/>
    <property type="project" value="InterPro"/>
</dbReference>
<feature type="compositionally biased region" description="Gly residues" evidence="4">
    <location>
        <begin position="8"/>
        <end position="26"/>
    </location>
</feature>
<dbReference type="OrthoDB" id="635259at2"/>
<proteinExistence type="predicted"/>
<feature type="domain" description="HTH araC/xylS-type" evidence="5">
    <location>
        <begin position="197"/>
        <end position="277"/>
    </location>
</feature>
<evidence type="ECO:0000313" key="7">
    <source>
        <dbReference type="Proteomes" id="UP000324233"/>
    </source>
</evidence>
<dbReference type="RefSeq" id="WP_148590953.1">
    <property type="nucleotide sequence ID" value="NZ_CP042997.1"/>
</dbReference>
<keyword evidence="1" id="KW-0805">Transcription regulation</keyword>
<dbReference type="PROSITE" id="PS01124">
    <property type="entry name" value="HTH_ARAC_FAMILY_2"/>
    <property type="match status" value="1"/>
</dbReference>
<dbReference type="InterPro" id="IPR018060">
    <property type="entry name" value="HTH_AraC"/>
</dbReference>
<protein>
    <submittedName>
        <fullName evidence="6">Transcriptional activator FtrA</fullName>
    </submittedName>
</protein>
<dbReference type="SUPFAM" id="SSF46689">
    <property type="entry name" value="Homeodomain-like"/>
    <property type="match status" value="1"/>
</dbReference>
<evidence type="ECO:0000313" key="6">
    <source>
        <dbReference type="EMBL" id="QEH32052.1"/>
    </source>
</evidence>
<gene>
    <name evidence="6" type="ORF">OJF2_05210</name>
</gene>
<reference evidence="6 7" key="1">
    <citation type="submission" date="2019-08" db="EMBL/GenBank/DDBJ databases">
        <title>Deep-cultivation of Planctomycetes and their phenomic and genomic characterization uncovers novel biology.</title>
        <authorList>
            <person name="Wiegand S."/>
            <person name="Jogler M."/>
            <person name="Boedeker C."/>
            <person name="Pinto D."/>
            <person name="Vollmers J."/>
            <person name="Rivas-Marin E."/>
            <person name="Kohn T."/>
            <person name="Peeters S.H."/>
            <person name="Heuer A."/>
            <person name="Rast P."/>
            <person name="Oberbeckmann S."/>
            <person name="Bunk B."/>
            <person name="Jeske O."/>
            <person name="Meyerdierks A."/>
            <person name="Storesund J.E."/>
            <person name="Kallscheuer N."/>
            <person name="Luecker S."/>
            <person name="Lage O.M."/>
            <person name="Pohl T."/>
            <person name="Merkel B.J."/>
            <person name="Hornburger P."/>
            <person name="Mueller R.-W."/>
            <person name="Bruemmer F."/>
            <person name="Labrenz M."/>
            <person name="Spormann A.M."/>
            <person name="Op den Camp H."/>
            <person name="Overmann J."/>
            <person name="Amann R."/>
            <person name="Jetten M.S.M."/>
            <person name="Mascher T."/>
            <person name="Medema M.H."/>
            <person name="Devos D.P."/>
            <person name="Kaster A.-K."/>
            <person name="Ovreas L."/>
            <person name="Rohde M."/>
            <person name="Galperin M.Y."/>
            <person name="Jogler C."/>
        </authorList>
    </citation>
    <scope>NUCLEOTIDE SEQUENCE [LARGE SCALE GENOMIC DNA]</scope>
    <source>
        <strain evidence="6 7">OJF2</strain>
    </source>
</reference>
<dbReference type="PANTHER" id="PTHR46796">
    <property type="entry name" value="HTH-TYPE TRANSCRIPTIONAL ACTIVATOR RHAS-RELATED"/>
    <property type="match status" value="1"/>
</dbReference>